<dbReference type="SUPFAM" id="SSF47413">
    <property type="entry name" value="lambda repressor-like DNA-binding domains"/>
    <property type="match status" value="1"/>
</dbReference>
<dbReference type="PANTHER" id="PTHR12350">
    <property type="entry name" value="HISTONE-LYSINE N-METHYLTRANSFERASE-RELATED"/>
    <property type="match status" value="1"/>
</dbReference>
<evidence type="ECO:0000259" key="2">
    <source>
        <dbReference type="PROSITE" id="PS50943"/>
    </source>
</evidence>
<name>A0A0G1N5L4_9BACT</name>
<dbReference type="InterPro" id="IPR046341">
    <property type="entry name" value="SET_dom_sf"/>
</dbReference>
<evidence type="ECO:0000259" key="1">
    <source>
        <dbReference type="PROSITE" id="PS50280"/>
    </source>
</evidence>
<dbReference type="Gene3D" id="1.10.260.40">
    <property type="entry name" value="lambda repressor-like DNA-binding domains"/>
    <property type="match status" value="1"/>
</dbReference>
<dbReference type="PANTHER" id="PTHR12350:SF19">
    <property type="entry name" value="SET DOMAIN-CONTAINING PROTEIN"/>
    <property type="match status" value="1"/>
</dbReference>
<dbReference type="EMBL" id="LCLJ01000007">
    <property type="protein sequence ID" value="KKU15572.1"/>
    <property type="molecule type" value="Genomic_DNA"/>
</dbReference>
<dbReference type="InterPro" id="IPR001387">
    <property type="entry name" value="Cro/C1-type_HTH"/>
</dbReference>
<dbReference type="InterPro" id="IPR053201">
    <property type="entry name" value="Flavunoidine_N-MTase"/>
</dbReference>
<dbReference type="Pfam" id="PF00856">
    <property type="entry name" value="SET"/>
    <property type="match status" value="1"/>
</dbReference>
<feature type="domain" description="SET" evidence="1">
    <location>
        <begin position="94"/>
        <end position="198"/>
    </location>
</feature>
<dbReference type="PROSITE" id="PS50280">
    <property type="entry name" value="SET"/>
    <property type="match status" value="1"/>
</dbReference>
<dbReference type="Proteomes" id="UP000034727">
    <property type="component" value="Unassembled WGS sequence"/>
</dbReference>
<proteinExistence type="predicted"/>
<dbReference type="Pfam" id="PF01381">
    <property type="entry name" value="HTH_3"/>
    <property type="match status" value="1"/>
</dbReference>
<dbReference type="PROSITE" id="PS50943">
    <property type="entry name" value="HTH_CROC1"/>
    <property type="match status" value="1"/>
</dbReference>
<organism evidence="3 4">
    <name type="scientific">Candidatus Jorgensenbacteria bacterium GW2011_GWA2_45_9</name>
    <dbReference type="NCBI Taxonomy" id="1618663"/>
    <lineage>
        <taxon>Bacteria</taxon>
        <taxon>Candidatus Joergenseniibacteriota</taxon>
    </lineage>
</organism>
<reference evidence="3 4" key="1">
    <citation type="journal article" date="2015" name="Nature">
        <title>rRNA introns, odd ribosomes, and small enigmatic genomes across a large radiation of phyla.</title>
        <authorList>
            <person name="Brown C.T."/>
            <person name="Hug L.A."/>
            <person name="Thomas B.C."/>
            <person name="Sharon I."/>
            <person name="Castelle C.J."/>
            <person name="Singh A."/>
            <person name="Wilkins M.J."/>
            <person name="Williams K.H."/>
            <person name="Banfield J.F."/>
        </authorList>
    </citation>
    <scope>NUCLEOTIDE SEQUENCE [LARGE SCALE GENOMIC DNA]</scope>
</reference>
<evidence type="ECO:0000313" key="3">
    <source>
        <dbReference type="EMBL" id="KKU15572.1"/>
    </source>
</evidence>
<dbReference type="SMART" id="SM00317">
    <property type="entry name" value="SET"/>
    <property type="match status" value="1"/>
</dbReference>
<dbReference type="SMART" id="SM00530">
    <property type="entry name" value="HTH_XRE"/>
    <property type="match status" value="1"/>
</dbReference>
<sequence>MIIFNRIKTNLSLIFSKDLCKELPTIAKNIKKYREKLDISQDKLSKLADIAYNVIIKIESGATLNPTIETMAKIAKGLGVSIDDLMKYIMESEKNLVVKNTQNGKGVFAIKKFGKGEIIFEFHGKFFTYKELPTPYNGVEDHYVQLGENLYMGPSGGIDDYFNHSCSPNTGLKINSKKVFLIAVEKINEGDEITWDYSTTMDENDWEMDCECRSKNCRHRIRDFKYLPRDIQQRYLSLGIVPKYISRNF</sequence>
<dbReference type="GO" id="GO:0003677">
    <property type="term" value="F:DNA binding"/>
    <property type="evidence" value="ECO:0007669"/>
    <property type="project" value="InterPro"/>
</dbReference>
<feature type="domain" description="HTH cro/C1-type" evidence="2">
    <location>
        <begin position="30"/>
        <end position="85"/>
    </location>
</feature>
<evidence type="ECO:0000313" key="4">
    <source>
        <dbReference type="Proteomes" id="UP000034727"/>
    </source>
</evidence>
<comment type="caution">
    <text evidence="3">The sequence shown here is derived from an EMBL/GenBank/DDBJ whole genome shotgun (WGS) entry which is preliminary data.</text>
</comment>
<dbReference type="CDD" id="cd00093">
    <property type="entry name" value="HTH_XRE"/>
    <property type="match status" value="1"/>
</dbReference>
<gene>
    <name evidence="3" type="ORF">UX22_C0007G0030</name>
</gene>
<accession>A0A0G1N5L4</accession>
<dbReference type="InterPro" id="IPR010982">
    <property type="entry name" value="Lambda_DNA-bd_dom_sf"/>
</dbReference>
<dbReference type="SUPFAM" id="SSF82199">
    <property type="entry name" value="SET domain"/>
    <property type="match status" value="1"/>
</dbReference>
<dbReference type="InterPro" id="IPR001214">
    <property type="entry name" value="SET_dom"/>
</dbReference>
<protein>
    <submittedName>
        <fullName evidence="3">Nuclear protein SET</fullName>
    </submittedName>
</protein>
<dbReference type="Gene3D" id="2.170.270.10">
    <property type="entry name" value="SET domain"/>
    <property type="match status" value="1"/>
</dbReference>
<dbReference type="AlphaFoldDB" id="A0A0G1N5L4"/>